<feature type="transmembrane region" description="Helical" evidence="1">
    <location>
        <begin position="16"/>
        <end position="35"/>
    </location>
</feature>
<gene>
    <name evidence="2" type="ORF">SAMN05216236_102199</name>
</gene>
<reference evidence="2 3" key="1">
    <citation type="submission" date="2016-10" db="EMBL/GenBank/DDBJ databases">
        <authorList>
            <person name="de Groot N.N."/>
        </authorList>
    </citation>
    <scope>NUCLEOTIDE SEQUENCE [LARGE SCALE GENOMIC DNA]</scope>
    <source>
        <strain evidence="2 3">CGMCC 1.10959</strain>
    </source>
</reference>
<keyword evidence="1" id="KW-1133">Transmembrane helix</keyword>
<protein>
    <recommendedName>
        <fullName evidence="4">PH domain-containing protein</fullName>
    </recommendedName>
</protein>
<dbReference type="STRING" id="999627.SAMN05216236_102199"/>
<feature type="transmembrane region" description="Helical" evidence="1">
    <location>
        <begin position="41"/>
        <end position="59"/>
    </location>
</feature>
<sequence>MDHDVRAVIEASAVRRWIGVGMLAAIAFLMVYGAFSSPPNPLWQTVLIGLAAVVLWIALRLWQATAFRIELTDDGLRDSSGAEIARLSDIKSVQRGSFAFKPTNGFLLRTRTTGARAWRPGLWWRFGSRIGIGGVTPAHQAKYMAEALATRLAERDQASSHLI</sequence>
<dbReference type="EMBL" id="FPAW01000002">
    <property type="protein sequence ID" value="SFT49572.1"/>
    <property type="molecule type" value="Genomic_DNA"/>
</dbReference>
<evidence type="ECO:0000256" key="1">
    <source>
        <dbReference type="SAM" id="Phobius"/>
    </source>
</evidence>
<dbReference type="OrthoDB" id="7862519at2"/>
<name>A0A1I6YGP1_9RHOB</name>
<dbReference type="Proteomes" id="UP000182466">
    <property type="component" value="Unassembled WGS sequence"/>
</dbReference>
<evidence type="ECO:0000313" key="2">
    <source>
        <dbReference type="EMBL" id="SFT49572.1"/>
    </source>
</evidence>
<keyword evidence="3" id="KW-1185">Reference proteome</keyword>
<accession>A0A1I6YGP1</accession>
<keyword evidence="1" id="KW-0812">Transmembrane</keyword>
<evidence type="ECO:0000313" key="3">
    <source>
        <dbReference type="Proteomes" id="UP000182466"/>
    </source>
</evidence>
<keyword evidence="1" id="KW-0472">Membrane</keyword>
<dbReference type="eggNOG" id="ENOG5032RXY">
    <property type="taxonomic scope" value="Bacteria"/>
</dbReference>
<evidence type="ECO:0008006" key="4">
    <source>
        <dbReference type="Google" id="ProtNLM"/>
    </source>
</evidence>
<proteinExistence type="predicted"/>
<dbReference type="RefSeq" id="WP_027260632.1">
    <property type="nucleotide sequence ID" value="NZ_FPAW01000002.1"/>
</dbReference>
<dbReference type="AlphaFoldDB" id="A0A1I6YGP1"/>
<organism evidence="2 3">
    <name type="scientific">Sedimentitalea nanhaiensis</name>
    <dbReference type="NCBI Taxonomy" id="999627"/>
    <lineage>
        <taxon>Bacteria</taxon>
        <taxon>Pseudomonadati</taxon>
        <taxon>Pseudomonadota</taxon>
        <taxon>Alphaproteobacteria</taxon>
        <taxon>Rhodobacterales</taxon>
        <taxon>Paracoccaceae</taxon>
        <taxon>Sedimentitalea</taxon>
    </lineage>
</organism>